<dbReference type="Pfam" id="PF01080">
    <property type="entry name" value="Presenilin"/>
    <property type="match status" value="1"/>
</dbReference>
<keyword evidence="3" id="KW-1185">Reference proteome</keyword>
<evidence type="ECO:0000256" key="2">
    <source>
        <dbReference type="SAM" id="Phobius"/>
    </source>
</evidence>
<name>A0A1I8C2P6_MELHA</name>
<keyword evidence="2" id="KW-0812">Transmembrane</keyword>
<feature type="transmembrane region" description="Helical" evidence="2">
    <location>
        <begin position="230"/>
        <end position="251"/>
    </location>
</feature>
<feature type="compositionally biased region" description="Low complexity" evidence="1">
    <location>
        <begin position="109"/>
        <end position="127"/>
    </location>
</feature>
<evidence type="ECO:0000256" key="1">
    <source>
        <dbReference type="SAM" id="MobiDB-lite"/>
    </source>
</evidence>
<dbReference type="PANTHER" id="PTHR10202">
    <property type="entry name" value="PRESENILIN"/>
    <property type="match status" value="1"/>
</dbReference>
<dbReference type="InterPro" id="IPR001108">
    <property type="entry name" value="Peptidase_A22A"/>
</dbReference>
<dbReference type="WBParaSite" id="MhA1_Contig993.frz3.gene6">
    <property type="protein sequence ID" value="MhA1_Contig993.frz3.gene6"/>
    <property type="gene ID" value="MhA1_Contig993.frz3.gene6"/>
</dbReference>
<dbReference type="PANTHER" id="PTHR10202:SF13">
    <property type="entry name" value="PRESENILIN HOMOLOG"/>
    <property type="match status" value="1"/>
</dbReference>
<keyword evidence="2" id="KW-1133">Transmembrane helix</keyword>
<dbReference type="GO" id="GO:0070765">
    <property type="term" value="C:gamma-secretase complex"/>
    <property type="evidence" value="ECO:0007669"/>
    <property type="project" value="TreeGrafter"/>
</dbReference>
<evidence type="ECO:0000313" key="3">
    <source>
        <dbReference type="Proteomes" id="UP000095281"/>
    </source>
</evidence>
<dbReference type="GO" id="GO:0042500">
    <property type="term" value="F:aspartic endopeptidase activity, intramembrane cleaving"/>
    <property type="evidence" value="ECO:0007669"/>
    <property type="project" value="InterPro"/>
</dbReference>
<dbReference type="GO" id="GO:0016485">
    <property type="term" value="P:protein processing"/>
    <property type="evidence" value="ECO:0007669"/>
    <property type="project" value="InterPro"/>
</dbReference>
<dbReference type="AlphaFoldDB" id="A0A1I8C2P6"/>
<reference evidence="4" key="1">
    <citation type="submission" date="2016-11" db="UniProtKB">
        <authorList>
            <consortium name="WormBaseParasite"/>
        </authorList>
    </citation>
    <scope>IDENTIFICATION</scope>
</reference>
<feature type="transmembrane region" description="Helical" evidence="2">
    <location>
        <begin position="340"/>
        <end position="357"/>
    </location>
</feature>
<protein>
    <submittedName>
        <fullName evidence="4">Presenilin</fullName>
    </submittedName>
</protein>
<keyword evidence="2" id="KW-0472">Membrane</keyword>
<evidence type="ECO:0000313" key="4">
    <source>
        <dbReference type="WBParaSite" id="MhA1_Contig993.frz3.gene6"/>
    </source>
</evidence>
<feature type="transmembrane region" description="Helical" evidence="2">
    <location>
        <begin position="302"/>
        <end position="328"/>
    </location>
</feature>
<feature type="transmembrane region" description="Helical" evidence="2">
    <location>
        <begin position="167"/>
        <end position="188"/>
    </location>
</feature>
<organism evidence="3 4">
    <name type="scientific">Meloidogyne hapla</name>
    <name type="common">Root-knot nematode worm</name>
    <dbReference type="NCBI Taxonomy" id="6305"/>
    <lineage>
        <taxon>Eukaryota</taxon>
        <taxon>Metazoa</taxon>
        <taxon>Ecdysozoa</taxon>
        <taxon>Nematoda</taxon>
        <taxon>Chromadorea</taxon>
        <taxon>Rhabditida</taxon>
        <taxon>Tylenchina</taxon>
        <taxon>Tylenchomorpha</taxon>
        <taxon>Tylenchoidea</taxon>
        <taxon>Meloidogynidae</taxon>
        <taxon>Meloidogyninae</taxon>
        <taxon>Meloidogyne</taxon>
    </lineage>
</organism>
<proteinExistence type="predicted"/>
<dbReference type="GO" id="GO:0006509">
    <property type="term" value="P:membrane protein ectodomain proteolysis"/>
    <property type="evidence" value="ECO:0007669"/>
    <property type="project" value="TreeGrafter"/>
</dbReference>
<dbReference type="InterPro" id="IPR042524">
    <property type="entry name" value="Presenilin_C"/>
</dbReference>
<dbReference type="Gene3D" id="1.10.472.100">
    <property type="entry name" value="Presenilin"/>
    <property type="match status" value="1"/>
</dbReference>
<feature type="region of interest" description="Disordered" evidence="1">
    <location>
        <begin position="99"/>
        <end position="127"/>
    </location>
</feature>
<dbReference type="Proteomes" id="UP000095281">
    <property type="component" value="Unplaced"/>
</dbReference>
<accession>A0A1I8C2P6</accession>
<sequence length="361" mass="40330">MEWFIGSVDDALTEYQQKNGILIVYIYAAKLGELLGSLDISVFETIPYVAIRMLKGSEGANQFRKFFPTLTVPGASVCYILGMNAQPLELFKEQIAGENEENEAEKNESTTSSDKSTSSSDSPNSSSALLDQYEEESCSSSSLEENVFGASYIFGLLVPGFQKLTKILNFLNTNLVAISMFFTIIMVHNLGYYDEKQFKNFRLIRSLINVTSVLGSLFKKIQKFTLFQSLTIAGVILVVIIFVSIAFTSLYRARYAPMVETKNDDIEEQCEENEYSNENDGCVLALGDFIFFNVLIAKACGYGYIVTIVCFIAILAGLILTVVLLMFWRETALPALPISIYFGIICLFATNFIINLLKEYI</sequence>